<dbReference type="EMBL" id="CAJMXA010004026">
    <property type="protein sequence ID" value="CAE6531866.1"/>
    <property type="molecule type" value="Genomic_DNA"/>
</dbReference>
<name>A0A8H3DKJ8_9AGAM</name>
<dbReference type="Proteomes" id="UP000663853">
    <property type="component" value="Unassembled WGS sequence"/>
</dbReference>
<comment type="caution">
    <text evidence="2">The sequence shown here is derived from an EMBL/GenBank/DDBJ whole genome shotgun (WGS) entry which is preliminary data.</text>
</comment>
<feature type="region of interest" description="Disordered" evidence="1">
    <location>
        <begin position="1"/>
        <end position="21"/>
    </location>
</feature>
<dbReference type="AlphaFoldDB" id="A0A8H3DKJ8"/>
<reference evidence="2" key="1">
    <citation type="submission" date="2021-01" db="EMBL/GenBank/DDBJ databases">
        <authorList>
            <person name="Kaushik A."/>
        </authorList>
    </citation>
    <scope>NUCLEOTIDE SEQUENCE</scope>
    <source>
        <strain evidence="2">AG6-10EEA</strain>
    </source>
</reference>
<organism evidence="2 3">
    <name type="scientific">Rhizoctonia solani</name>
    <dbReference type="NCBI Taxonomy" id="456999"/>
    <lineage>
        <taxon>Eukaryota</taxon>
        <taxon>Fungi</taxon>
        <taxon>Dikarya</taxon>
        <taxon>Basidiomycota</taxon>
        <taxon>Agaricomycotina</taxon>
        <taxon>Agaricomycetes</taxon>
        <taxon>Cantharellales</taxon>
        <taxon>Ceratobasidiaceae</taxon>
        <taxon>Rhizoctonia</taxon>
    </lineage>
</organism>
<feature type="non-terminal residue" evidence="2">
    <location>
        <position position="1"/>
    </location>
</feature>
<evidence type="ECO:0000313" key="2">
    <source>
        <dbReference type="EMBL" id="CAE6531866.1"/>
    </source>
</evidence>
<protein>
    <submittedName>
        <fullName evidence="2">Uncharacterized protein</fullName>
    </submittedName>
</protein>
<gene>
    <name evidence="2" type="ORF">RDB_LOCUS169396</name>
</gene>
<evidence type="ECO:0000313" key="3">
    <source>
        <dbReference type="Proteomes" id="UP000663853"/>
    </source>
</evidence>
<accession>A0A8H3DKJ8</accession>
<proteinExistence type="predicted"/>
<sequence length="264" mass="29761">MSTRISKRRRPGLIKKQSSAPTLKELTDVEDELDKAPHRFVKNGPLSKNGSDAEKFRAFQRCIGLLDLKLQSFTNAIRQLGSSVGLLDATTHIQDRLPKLLRLFQDNASKLFDTGIAPHNTDVQANLFDRNPRRSDSWKQTRKGSKAPNPRLLNVSCFPDQLESLAKELLMFIDRLNDVPEFVDEAVHTTHGPVIEVFKAFAGDLRYRADCLSEFGEKLHNAAITRHINELTEDFGSYADHVGVPAIRYSQERTATHLQNLSTV</sequence>
<feature type="compositionally biased region" description="Basic residues" evidence="1">
    <location>
        <begin position="1"/>
        <end position="13"/>
    </location>
</feature>
<evidence type="ECO:0000256" key="1">
    <source>
        <dbReference type="SAM" id="MobiDB-lite"/>
    </source>
</evidence>